<feature type="compositionally biased region" description="Basic and acidic residues" evidence="1">
    <location>
        <begin position="22"/>
        <end position="41"/>
    </location>
</feature>
<dbReference type="AlphaFoldDB" id="A0A8T0HVP8"/>
<evidence type="ECO:0000313" key="3">
    <source>
        <dbReference type="Proteomes" id="UP000822688"/>
    </source>
</evidence>
<evidence type="ECO:0000256" key="1">
    <source>
        <dbReference type="SAM" id="MobiDB-lite"/>
    </source>
</evidence>
<dbReference type="EMBL" id="CM026426">
    <property type="protein sequence ID" value="KAG0575182.1"/>
    <property type="molecule type" value="Genomic_DNA"/>
</dbReference>
<organism evidence="2 3">
    <name type="scientific">Ceratodon purpureus</name>
    <name type="common">Fire moss</name>
    <name type="synonym">Dicranum purpureum</name>
    <dbReference type="NCBI Taxonomy" id="3225"/>
    <lineage>
        <taxon>Eukaryota</taxon>
        <taxon>Viridiplantae</taxon>
        <taxon>Streptophyta</taxon>
        <taxon>Embryophyta</taxon>
        <taxon>Bryophyta</taxon>
        <taxon>Bryophytina</taxon>
        <taxon>Bryopsida</taxon>
        <taxon>Dicranidae</taxon>
        <taxon>Pseudoditrichales</taxon>
        <taxon>Ditrichaceae</taxon>
        <taxon>Ceratodon</taxon>
    </lineage>
</organism>
<evidence type="ECO:0000313" key="2">
    <source>
        <dbReference type="EMBL" id="KAG0575182.1"/>
    </source>
</evidence>
<proteinExistence type="predicted"/>
<feature type="region of interest" description="Disordered" evidence="1">
    <location>
        <begin position="64"/>
        <end position="91"/>
    </location>
</feature>
<sequence>MDVEAISTQTTQDEGAVTTTETIEHVDAAEDMAHDGHKEGATTEDMGPQQDVEAVELETDDDGHFRARDLHDSSDGVSAPSAEKVSSLEADEQEVVDTIATLAIEKPASDESGFAKRMAVELLSSAHDNPFTILVGCGVLHKMSGESVHCLRIEDDKFSVQVTTSLKDDHDL</sequence>
<dbReference type="Proteomes" id="UP000822688">
    <property type="component" value="Chromosome V"/>
</dbReference>
<accession>A0A8T0HVP8</accession>
<feature type="compositionally biased region" description="Polar residues" evidence="1">
    <location>
        <begin position="1"/>
        <end position="21"/>
    </location>
</feature>
<protein>
    <submittedName>
        <fullName evidence="2">Uncharacterized protein</fullName>
    </submittedName>
</protein>
<reference evidence="2" key="1">
    <citation type="submission" date="2020-06" db="EMBL/GenBank/DDBJ databases">
        <title>WGS assembly of Ceratodon purpureus strain R40.</title>
        <authorList>
            <person name="Carey S.B."/>
            <person name="Jenkins J."/>
            <person name="Shu S."/>
            <person name="Lovell J.T."/>
            <person name="Sreedasyam A."/>
            <person name="Maumus F."/>
            <person name="Tiley G.P."/>
            <person name="Fernandez-Pozo N."/>
            <person name="Barry K."/>
            <person name="Chen C."/>
            <person name="Wang M."/>
            <person name="Lipzen A."/>
            <person name="Daum C."/>
            <person name="Saski C.A."/>
            <person name="Payton A.C."/>
            <person name="Mcbreen J.C."/>
            <person name="Conrad R.E."/>
            <person name="Kollar L.M."/>
            <person name="Olsson S."/>
            <person name="Huttunen S."/>
            <person name="Landis J.B."/>
            <person name="Wickett N.J."/>
            <person name="Johnson M.G."/>
            <person name="Rensing S.A."/>
            <person name="Grimwood J."/>
            <person name="Schmutz J."/>
            <person name="Mcdaniel S.F."/>
        </authorList>
    </citation>
    <scope>NUCLEOTIDE SEQUENCE</scope>
    <source>
        <strain evidence="2">R40</strain>
    </source>
</reference>
<name>A0A8T0HVP8_CERPU</name>
<gene>
    <name evidence="2" type="ORF">KC19_VG324600</name>
</gene>
<feature type="compositionally biased region" description="Basic and acidic residues" evidence="1">
    <location>
        <begin position="64"/>
        <end position="74"/>
    </location>
</feature>
<keyword evidence="3" id="KW-1185">Reference proteome</keyword>
<comment type="caution">
    <text evidence="2">The sequence shown here is derived from an EMBL/GenBank/DDBJ whole genome shotgun (WGS) entry which is preliminary data.</text>
</comment>
<feature type="region of interest" description="Disordered" evidence="1">
    <location>
        <begin position="1"/>
        <end position="51"/>
    </location>
</feature>